<organism evidence="3 4">
    <name type="scientific">Paenibacillus selenitireducens</name>
    <dbReference type="NCBI Taxonomy" id="1324314"/>
    <lineage>
        <taxon>Bacteria</taxon>
        <taxon>Bacillati</taxon>
        <taxon>Bacillota</taxon>
        <taxon>Bacilli</taxon>
        <taxon>Bacillales</taxon>
        <taxon>Paenibacillaceae</taxon>
        <taxon>Paenibacillus</taxon>
    </lineage>
</organism>
<dbReference type="Pfam" id="PF00990">
    <property type="entry name" value="GGDEF"/>
    <property type="match status" value="1"/>
</dbReference>
<dbReference type="InterPro" id="IPR029787">
    <property type="entry name" value="Nucleotide_cyclase"/>
</dbReference>
<dbReference type="Proteomes" id="UP000190188">
    <property type="component" value="Unassembled WGS sequence"/>
</dbReference>
<dbReference type="InterPro" id="IPR000160">
    <property type="entry name" value="GGDEF_dom"/>
</dbReference>
<dbReference type="InterPro" id="IPR043128">
    <property type="entry name" value="Rev_trsase/Diguanyl_cyclase"/>
</dbReference>
<dbReference type="RefSeq" id="WP_078498230.1">
    <property type="nucleotide sequence ID" value="NZ_MSZX01000003.1"/>
</dbReference>
<feature type="transmembrane region" description="Helical" evidence="1">
    <location>
        <begin position="44"/>
        <end position="77"/>
    </location>
</feature>
<proteinExistence type="predicted"/>
<dbReference type="PROSITE" id="PS50887">
    <property type="entry name" value="GGDEF"/>
    <property type="match status" value="1"/>
</dbReference>
<name>A0A1T2XH84_9BACL</name>
<feature type="transmembrane region" description="Helical" evidence="1">
    <location>
        <begin position="83"/>
        <end position="106"/>
    </location>
</feature>
<dbReference type="EMBL" id="MSZX01000003">
    <property type="protein sequence ID" value="OPA79230.1"/>
    <property type="molecule type" value="Genomic_DNA"/>
</dbReference>
<evidence type="ECO:0000313" key="3">
    <source>
        <dbReference type="EMBL" id="OPA79230.1"/>
    </source>
</evidence>
<dbReference type="SMART" id="SM00267">
    <property type="entry name" value="GGDEF"/>
    <property type="match status" value="1"/>
</dbReference>
<protein>
    <submittedName>
        <fullName evidence="3">GGDEF domain-containing protein</fullName>
    </submittedName>
</protein>
<comment type="caution">
    <text evidence="3">The sequence shown here is derived from an EMBL/GenBank/DDBJ whole genome shotgun (WGS) entry which is preliminary data.</text>
</comment>
<dbReference type="OrthoDB" id="2576558at2"/>
<keyword evidence="1" id="KW-1133">Transmembrane helix</keyword>
<keyword evidence="1" id="KW-0812">Transmembrane</keyword>
<accession>A0A1T2XH84</accession>
<gene>
    <name evidence="3" type="ORF">BVG16_09055</name>
</gene>
<dbReference type="AlphaFoldDB" id="A0A1T2XH84"/>
<dbReference type="Gene3D" id="3.30.70.270">
    <property type="match status" value="1"/>
</dbReference>
<keyword evidence="4" id="KW-1185">Reference proteome</keyword>
<feature type="transmembrane region" description="Helical" evidence="1">
    <location>
        <begin position="12"/>
        <end position="32"/>
    </location>
</feature>
<sequence length="291" mass="33647">MENRAPTRGMELGYMLLVGLSMVQVLLIYLKLYMTQTYTMQDIVFSMATLFALLIGFFVPFGISVVGIFIFMVGYFVWLVTYAPVNVLTLTWLLIIPVNILIAAFIKTRLIRTQRIMERLEALKDTNPEIDLATNLGNKDALEDAVMKQSNLARRYSEHYGFSMAMFKIEFLPLVLESLGSERYAQLLLELSNTIQQQIRYEDYKFSIEDGRFIILCPMTSQEHFHVVTDRIKNAMMDLAFMDKKGLPLKLVVRAGAMEFQKEHFSHYERIDEVIAALERRTETDLVGEYI</sequence>
<dbReference type="STRING" id="1324314.BVG16_09055"/>
<evidence type="ECO:0000256" key="1">
    <source>
        <dbReference type="SAM" id="Phobius"/>
    </source>
</evidence>
<evidence type="ECO:0000259" key="2">
    <source>
        <dbReference type="PROSITE" id="PS50887"/>
    </source>
</evidence>
<feature type="domain" description="GGDEF" evidence="2">
    <location>
        <begin position="160"/>
        <end position="291"/>
    </location>
</feature>
<dbReference type="SUPFAM" id="SSF55073">
    <property type="entry name" value="Nucleotide cyclase"/>
    <property type="match status" value="1"/>
</dbReference>
<reference evidence="3 4" key="1">
    <citation type="submission" date="2017-01" db="EMBL/GenBank/DDBJ databases">
        <title>Genome analysis of Paenibacillus selenitrireducens ES3-24.</title>
        <authorList>
            <person name="Xu D."/>
            <person name="Yao R."/>
            <person name="Zheng S."/>
        </authorList>
    </citation>
    <scope>NUCLEOTIDE SEQUENCE [LARGE SCALE GENOMIC DNA]</scope>
    <source>
        <strain evidence="3 4">ES3-24</strain>
    </source>
</reference>
<evidence type="ECO:0000313" key="4">
    <source>
        <dbReference type="Proteomes" id="UP000190188"/>
    </source>
</evidence>
<keyword evidence="1" id="KW-0472">Membrane</keyword>